<dbReference type="InterPro" id="IPR000551">
    <property type="entry name" value="MerR-type_HTH_dom"/>
</dbReference>
<sequence length="111" mass="12933">MYPIQQASTLAQIPSSTIRYYEKIQLIPPITRNAQGNRTFEDKDIEVLNLIRCFRHLGMSLEDIRKSLADINGSYEHVNTNAILFQHKEKLEEQILILNSFIREIDDKIMA</sequence>
<dbReference type="SMART" id="SM00422">
    <property type="entry name" value="HTH_MERR"/>
    <property type="match status" value="1"/>
</dbReference>
<dbReference type="Gene3D" id="1.10.1660.10">
    <property type="match status" value="1"/>
</dbReference>
<dbReference type="PANTHER" id="PTHR30204:SF98">
    <property type="entry name" value="HTH-TYPE TRANSCRIPTIONAL REGULATOR ADHR"/>
    <property type="match status" value="1"/>
</dbReference>
<dbReference type="InterPro" id="IPR009061">
    <property type="entry name" value="DNA-bd_dom_put_sf"/>
</dbReference>
<gene>
    <name evidence="3" type="ORF">PGH26_15900</name>
</gene>
<dbReference type="Pfam" id="PF13411">
    <property type="entry name" value="MerR_1"/>
    <property type="match status" value="1"/>
</dbReference>
<evidence type="ECO:0000259" key="2">
    <source>
        <dbReference type="PROSITE" id="PS50937"/>
    </source>
</evidence>
<dbReference type="Proteomes" id="UP001303532">
    <property type="component" value="Chromosome"/>
</dbReference>
<dbReference type="PANTHER" id="PTHR30204">
    <property type="entry name" value="REDOX-CYCLING DRUG-SENSING TRANSCRIPTIONAL ACTIVATOR SOXR"/>
    <property type="match status" value="1"/>
</dbReference>
<organism evidence="3 4">
    <name type="scientific">Sporosarcina jeotgali</name>
    <dbReference type="NCBI Taxonomy" id="3020056"/>
    <lineage>
        <taxon>Bacteria</taxon>
        <taxon>Bacillati</taxon>
        <taxon>Bacillota</taxon>
        <taxon>Bacilli</taxon>
        <taxon>Bacillales</taxon>
        <taxon>Caryophanaceae</taxon>
        <taxon>Sporosarcina</taxon>
    </lineage>
</organism>
<dbReference type="EMBL" id="CP116341">
    <property type="protein sequence ID" value="WOV84321.1"/>
    <property type="molecule type" value="Genomic_DNA"/>
</dbReference>
<name>A0ABZ0KV85_9BACL</name>
<dbReference type="RefSeq" id="WP_323691979.1">
    <property type="nucleotide sequence ID" value="NZ_CP116341.1"/>
</dbReference>
<dbReference type="PROSITE" id="PS50937">
    <property type="entry name" value="HTH_MERR_2"/>
    <property type="match status" value="1"/>
</dbReference>
<evidence type="ECO:0000313" key="4">
    <source>
        <dbReference type="Proteomes" id="UP001303532"/>
    </source>
</evidence>
<dbReference type="InterPro" id="IPR047057">
    <property type="entry name" value="MerR_fam"/>
</dbReference>
<evidence type="ECO:0000256" key="1">
    <source>
        <dbReference type="ARBA" id="ARBA00023125"/>
    </source>
</evidence>
<proteinExistence type="predicted"/>
<dbReference type="SUPFAM" id="SSF46955">
    <property type="entry name" value="Putative DNA-binding domain"/>
    <property type="match status" value="1"/>
</dbReference>
<keyword evidence="4" id="KW-1185">Reference proteome</keyword>
<accession>A0ABZ0KV85</accession>
<protein>
    <submittedName>
        <fullName evidence="3">MerR family transcriptional regulator</fullName>
    </submittedName>
</protein>
<evidence type="ECO:0000313" key="3">
    <source>
        <dbReference type="EMBL" id="WOV84321.1"/>
    </source>
</evidence>
<reference evidence="3 4" key="1">
    <citation type="submission" date="2023-01" db="EMBL/GenBank/DDBJ databases">
        <title>Sporosarcina sp. nov., isolated from Korean tranditional fermented seafood 'Jeotgal'.</title>
        <authorList>
            <person name="Yang A.-I."/>
        </authorList>
    </citation>
    <scope>NUCLEOTIDE SEQUENCE [LARGE SCALE GENOMIC DNA]</scope>
    <source>
        <strain evidence="3 4">B2O-1</strain>
    </source>
</reference>
<keyword evidence="1" id="KW-0238">DNA-binding</keyword>
<feature type="domain" description="HTH merR-type" evidence="2">
    <location>
        <begin position="1"/>
        <end position="70"/>
    </location>
</feature>